<dbReference type="EMBL" id="LNTB01000002">
    <property type="protein sequence ID" value="KSW10761.1"/>
    <property type="molecule type" value="Genomic_DNA"/>
</dbReference>
<organism evidence="2 3">
    <name type="scientific">Pyrodictium occultum</name>
    <dbReference type="NCBI Taxonomy" id="2309"/>
    <lineage>
        <taxon>Archaea</taxon>
        <taxon>Thermoproteota</taxon>
        <taxon>Thermoprotei</taxon>
        <taxon>Desulfurococcales</taxon>
        <taxon>Pyrodictiaceae</taxon>
        <taxon>Pyrodictium</taxon>
    </lineage>
</organism>
<dbReference type="STRING" id="2309.CF15_08245"/>
<accession>A0A0V8RRV2</accession>
<evidence type="ECO:0000313" key="2">
    <source>
        <dbReference type="EMBL" id="KSW10761.1"/>
    </source>
</evidence>
<feature type="transmembrane region" description="Helical" evidence="1">
    <location>
        <begin position="58"/>
        <end position="76"/>
    </location>
</feature>
<evidence type="ECO:0000313" key="3">
    <source>
        <dbReference type="Proteomes" id="UP000053352"/>
    </source>
</evidence>
<protein>
    <submittedName>
        <fullName evidence="2">Uncharacterized protein</fullName>
    </submittedName>
</protein>
<keyword evidence="1" id="KW-0812">Transmembrane</keyword>
<keyword evidence="3" id="KW-1185">Reference proteome</keyword>
<gene>
    <name evidence="2" type="ORF">CF15_08245</name>
</gene>
<dbReference type="RefSeq" id="WP_058371527.1">
    <property type="nucleotide sequence ID" value="NZ_LNTB01000002.1"/>
</dbReference>
<reference evidence="2 3" key="1">
    <citation type="submission" date="2015-11" db="EMBL/GenBank/DDBJ databases">
        <title>Genome sequence of Pyrodictium occultum PL-19, a marine hyperthermophilic archaeon isolated from Volcano, Italy.</title>
        <authorList>
            <person name="Utturkar S."/>
            <person name="Huber H."/>
            <person name="Leptihn S."/>
            <person name="Brown S."/>
            <person name="Stetter K.O."/>
            <person name="Podar M."/>
        </authorList>
    </citation>
    <scope>NUCLEOTIDE SEQUENCE [LARGE SCALE GENOMIC DNA]</scope>
    <source>
        <strain evidence="2 3">PL-19</strain>
    </source>
</reference>
<keyword evidence="1" id="KW-1133">Transmembrane helix</keyword>
<keyword evidence="1" id="KW-0472">Membrane</keyword>
<sequence length="81" mass="9019">MVDRSRLANTLLAIMVALTVSTLWALGEERLDAYIAMYTLEYTVVKAVLRPARRGRDWLHAALLAAFTIAVGFRVAEVLGR</sequence>
<proteinExistence type="predicted"/>
<dbReference type="OrthoDB" id="21423at2157"/>
<name>A0A0V8RRV2_PYROC</name>
<feature type="transmembrane region" description="Helical" evidence="1">
    <location>
        <begin position="7"/>
        <end position="27"/>
    </location>
</feature>
<evidence type="ECO:0000256" key="1">
    <source>
        <dbReference type="SAM" id="Phobius"/>
    </source>
</evidence>
<dbReference type="Proteomes" id="UP000053352">
    <property type="component" value="Unassembled WGS sequence"/>
</dbReference>
<dbReference type="AlphaFoldDB" id="A0A0V8RRV2"/>
<comment type="caution">
    <text evidence="2">The sequence shown here is derived from an EMBL/GenBank/DDBJ whole genome shotgun (WGS) entry which is preliminary data.</text>
</comment>